<organism evidence="1 2">
    <name type="scientific">Physocladia obscura</name>
    <dbReference type="NCBI Taxonomy" id="109957"/>
    <lineage>
        <taxon>Eukaryota</taxon>
        <taxon>Fungi</taxon>
        <taxon>Fungi incertae sedis</taxon>
        <taxon>Chytridiomycota</taxon>
        <taxon>Chytridiomycota incertae sedis</taxon>
        <taxon>Chytridiomycetes</taxon>
        <taxon>Chytridiales</taxon>
        <taxon>Chytriomycetaceae</taxon>
        <taxon>Physocladia</taxon>
    </lineage>
</organism>
<dbReference type="Proteomes" id="UP001211907">
    <property type="component" value="Unassembled WGS sequence"/>
</dbReference>
<keyword evidence="2" id="KW-1185">Reference proteome</keyword>
<protein>
    <submittedName>
        <fullName evidence="1">Uncharacterized protein</fullName>
    </submittedName>
</protein>
<gene>
    <name evidence="1" type="ORF">HK100_001484</name>
</gene>
<reference evidence="1" key="1">
    <citation type="submission" date="2020-05" db="EMBL/GenBank/DDBJ databases">
        <title>Phylogenomic resolution of chytrid fungi.</title>
        <authorList>
            <person name="Stajich J.E."/>
            <person name="Amses K."/>
            <person name="Simmons R."/>
            <person name="Seto K."/>
            <person name="Myers J."/>
            <person name="Bonds A."/>
            <person name="Quandt C.A."/>
            <person name="Barry K."/>
            <person name="Liu P."/>
            <person name="Grigoriev I."/>
            <person name="Longcore J.E."/>
            <person name="James T.Y."/>
        </authorList>
    </citation>
    <scope>NUCLEOTIDE SEQUENCE</scope>
    <source>
        <strain evidence="1">JEL0513</strain>
    </source>
</reference>
<sequence length="213" mass="23618">MELYRSTAKTSHLLASLSCCPSADNLSTWTNALDNISGINWEYMLAAISEHISHLEDCVRLQVLQQQQQQQQHQQQQQTQSQQLQQLAQTAQPDVSAIVSAVFTAVMPVFASRTAPKAAPTPPTASRFPTHPQGKSVACIFPLFPAQIVHKILLLTFSLSNLHHLCTVVGEEHQPSGQKEYSSHKNWVANETGLHHFNVVGDTLRKLQAHLQS</sequence>
<evidence type="ECO:0000313" key="1">
    <source>
        <dbReference type="EMBL" id="KAJ3136730.1"/>
    </source>
</evidence>
<name>A0AAD5XHD1_9FUNG</name>
<dbReference type="AlphaFoldDB" id="A0AAD5XHD1"/>
<dbReference type="EMBL" id="JADGJH010000132">
    <property type="protein sequence ID" value="KAJ3136730.1"/>
    <property type="molecule type" value="Genomic_DNA"/>
</dbReference>
<proteinExistence type="predicted"/>
<evidence type="ECO:0000313" key="2">
    <source>
        <dbReference type="Proteomes" id="UP001211907"/>
    </source>
</evidence>
<comment type="caution">
    <text evidence="1">The sequence shown here is derived from an EMBL/GenBank/DDBJ whole genome shotgun (WGS) entry which is preliminary data.</text>
</comment>
<accession>A0AAD5XHD1</accession>